<evidence type="ECO:0000256" key="5">
    <source>
        <dbReference type="ARBA" id="ARBA00022989"/>
    </source>
</evidence>
<evidence type="ECO:0000256" key="3">
    <source>
        <dbReference type="ARBA" id="ARBA00022448"/>
    </source>
</evidence>
<feature type="transmembrane region" description="Helical" evidence="9">
    <location>
        <begin position="261"/>
        <end position="279"/>
    </location>
</feature>
<evidence type="ECO:0000313" key="11">
    <source>
        <dbReference type="EMBL" id="QBJ90444.1"/>
    </source>
</evidence>
<evidence type="ECO:0000313" key="12">
    <source>
        <dbReference type="Proteomes" id="UP000292547"/>
    </source>
</evidence>
<evidence type="ECO:0000256" key="9">
    <source>
        <dbReference type="RuleBase" id="RU362002"/>
    </source>
</evidence>
<keyword evidence="4 9" id="KW-0812">Transmembrane</keyword>
<dbReference type="InterPro" id="IPR001905">
    <property type="entry name" value="Ammonium_transpt"/>
</dbReference>
<dbReference type="OrthoDB" id="9814202at2"/>
<dbReference type="EMBL" id="CP032229">
    <property type="protein sequence ID" value="QBJ90444.1"/>
    <property type="molecule type" value="Genomic_DNA"/>
</dbReference>
<dbReference type="InterPro" id="IPR018047">
    <property type="entry name" value="Ammonium_transpt_CS"/>
</dbReference>
<keyword evidence="6 9" id="KW-0472">Membrane</keyword>
<feature type="transmembrane region" description="Helical" evidence="9">
    <location>
        <begin position="14"/>
        <end position="34"/>
    </location>
</feature>
<evidence type="ECO:0000259" key="10">
    <source>
        <dbReference type="Pfam" id="PF00909"/>
    </source>
</evidence>
<organism evidence="11 12">
    <name type="scientific">Streptomyces seoulensis</name>
    <dbReference type="NCBI Taxonomy" id="73044"/>
    <lineage>
        <taxon>Bacteria</taxon>
        <taxon>Bacillati</taxon>
        <taxon>Actinomycetota</taxon>
        <taxon>Actinomycetes</taxon>
        <taxon>Kitasatosporales</taxon>
        <taxon>Streptomycetaceae</taxon>
        <taxon>Streptomyces</taxon>
    </lineage>
</organism>
<keyword evidence="5 9" id="KW-1133">Transmembrane helix</keyword>
<dbReference type="RefSeq" id="WP_031179617.1">
    <property type="nucleotide sequence ID" value="NZ_CP032229.1"/>
</dbReference>
<dbReference type="GO" id="GO:0005886">
    <property type="term" value="C:plasma membrane"/>
    <property type="evidence" value="ECO:0007669"/>
    <property type="project" value="UniProtKB-SubCell"/>
</dbReference>
<dbReference type="GeneID" id="300099082"/>
<dbReference type="Proteomes" id="UP000292547">
    <property type="component" value="Chromosome"/>
</dbReference>
<keyword evidence="3 9" id="KW-0813">Transport</keyword>
<protein>
    <recommendedName>
        <fullName evidence="8 9">Ammonium transporter</fullName>
    </recommendedName>
</protein>
<evidence type="ECO:0000256" key="2">
    <source>
        <dbReference type="ARBA" id="ARBA00005887"/>
    </source>
</evidence>
<gene>
    <name evidence="11" type="primary">amt</name>
    <name evidence="11" type="ORF">D0Z67_09075</name>
</gene>
<proteinExistence type="inferred from homology"/>
<feature type="transmembrane region" description="Helical" evidence="9">
    <location>
        <begin position="172"/>
        <end position="192"/>
    </location>
</feature>
<feature type="transmembrane region" description="Helical" evidence="9">
    <location>
        <begin position="131"/>
        <end position="152"/>
    </location>
</feature>
<dbReference type="KEGG" id="sseo:D0Z67_09075"/>
<feature type="transmembrane region" description="Helical" evidence="9">
    <location>
        <begin position="285"/>
        <end position="305"/>
    </location>
</feature>
<dbReference type="Gene3D" id="1.10.3430.10">
    <property type="entry name" value="Ammonium transporter AmtB like domains"/>
    <property type="match status" value="1"/>
</dbReference>
<reference evidence="11 12" key="1">
    <citation type="submission" date="2018-08" db="EMBL/GenBank/DDBJ databases">
        <title>The complete genome sequence of Streptomyces seoulensis, a pioneer strain for nickel superoxide dismutase discovery.</title>
        <authorList>
            <person name="Shin J."/>
            <person name="Lee J.-S."/>
            <person name="Lee E.-J."/>
            <person name="Youn H.-D."/>
        </authorList>
    </citation>
    <scope>NUCLEOTIDE SEQUENCE [LARGE SCALE GENOMIC DNA]</scope>
    <source>
        <strain evidence="11 12">KCTC 9819</strain>
    </source>
</reference>
<evidence type="ECO:0000256" key="7">
    <source>
        <dbReference type="ARBA" id="ARBA00023177"/>
    </source>
</evidence>
<dbReference type="InterPro" id="IPR024041">
    <property type="entry name" value="NH4_transpt_AmtB-like_dom"/>
</dbReference>
<feature type="domain" description="Ammonium transporter AmtB-like" evidence="10">
    <location>
        <begin position="14"/>
        <end position="410"/>
    </location>
</feature>
<sequence length="428" mass="43783">MTLAAAHADTGDTAWLLAATALVLLMTPGLALFYGGMVRAKSVLNMLMMSFVSIALVTVVWLAAGYSLAFTDDLGGGLLGGLENAGMARLTPSSLHGTVPTLLFATFQLTFAIITAALISGAVADRTRFGAWLVLVPVWTLLVYVPVTHWVWGPGGWIGAKLGALDFAGGLPVEITSGASGLALCLVLGPRLGFKKDAMRPHSLPMVMLGAGLLWFGWFGFNAGSALGANGLAAAAFLNTMAAGCTGLLGWLLVEQKRDGHPTTLGAASGAVAGLVAITPSCGTVSLLGALAVGLAAGVVCSYAVGWKFRLDYDDSLDVVGVHLVGGVIGTLLIGLFADKAMTGGPQGLLYGGGLALLGRQLVAVLAVAAYAFAVTYGLGRLLDRTLGLRASEDEERTGLDLTVHAETAYDHGVLGHGAPVRKAESPL</sequence>
<dbReference type="SUPFAM" id="SSF111352">
    <property type="entry name" value="Ammonium transporter"/>
    <property type="match status" value="1"/>
</dbReference>
<dbReference type="GO" id="GO:0008519">
    <property type="term" value="F:ammonium channel activity"/>
    <property type="evidence" value="ECO:0007669"/>
    <property type="project" value="InterPro"/>
</dbReference>
<feature type="transmembrane region" description="Helical" evidence="9">
    <location>
        <begin position="46"/>
        <end position="69"/>
    </location>
</feature>
<feature type="transmembrane region" description="Helical" evidence="9">
    <location>
        <begin position="358"/>
        <end position="380"/>
    </location>
</feature>
<name>A0A4P6TV36_STRSO</name>
<feature type="transmembrane region" description="Helical" evidence="9">
    <location>
        <begin position="204"/>
        <end position="221"/>
    </location>
</feature>
<dbReference type="AlphaFoldDB" id="A0A4P6TV36"/>
<keyword evidence="12" id="KW-1185">Reference proteome</keyword>
<evidence type="ECO:0000256" key="8">
    <source>
        <dbReference type="ARBA" id="ARBA00050025"/>
    </source>
</evidence>
<dbReference type="PANTHER" id="PTHR43029">
    <property type="entry name" value="AMMONIUM TRANSPORTER MEP2"/>
    <property type="match status" value="1"/>
</dbReference>
<dbReference type="InterPro" id="IPR029020">
    <property type="entry name" value="Ammonium/urea_transptr"/>
</dbReference>
<feature type="transmembrane region" description="Helical" evidence="9">
    <location>
        <begin position="233"/>
        <end position="254"/>
    </location>
</feature>
<dbReference type="NCBIfam" id="TIGR00836">
    <property type="entry name" value="amt"/>
    <property type="match status" value="1"/>
</dbReference>
<comment type="similarity">
    <text evidence="2 9">Belongs to the ammonia transporter channel (TC 1.A.11.2) family.</text>
</comment>
<accession>A0A4P6TV36</accession>
<dbReference type="Pfam" id="PF00909">
    <property type="entry name" value="Ammonium_transp"/>
    <property type="match status" value="1"/>
</dbReference>
<dbReference type="PANTHER" id="PTHR43029:SF10">
    <property type="entry name" value="AMMONIUM TRANSPORTER MEP2"/>
    <property type="match status" value="1"/>
</dbReference>
<comment type="subcellular location">
    <subcellularLocation>
        <location evidence="9">Cell membrane</location>
        <topology evidence="9">Multi-pass membrane protein</topology>
    </subcellularLocation>
    <subcellularLocation>
        <location evidence="1">Membrane</location>
        <topology evidence="1">Multi-pass membrane protein</topology>
    </subcellularLocation>
</comment>
<evidence type="ECO:0000256" key="4">
    <source>
        <dbReference type="ARBA" id="ARBA00022692"/>
    </source>
</evidence>
<evidence type="ECO:0000256" key="1">
    <source>
        <dbReference type="ARBA" id="ARBA00004141"/>
    </source>
</evidence>
<dbReference type="PROSITE" id="PS01219">
    <property type="entry name" value="AMMONIUM_TRANSP"/>
    <property type="match status" value="1"/>
</dbReference>
<keyword evidence="7 9" id="KW-0924">Ammonia transport</keyword>
<feature type="transmembrane region" description="Helical" evidence="9">
    <location>
        <begin position="102"/>
        <end position="124"/>
    </location>
</feature>
<feature type="transmembrane region" description="Helical" evidence="9">
    <location>
        <begin position="317"/>
        <end position="338"/>
    </location>
</feature>
<evidence type="ECO:0000256" key="6">
    <source>
        <dbReference type="ARBA" id="ARBA00023136"/>
    </source>
</evidence>
<dbReference type="STRING" id="73044.GCA_000725795_00779"/>